<evidence type="ECO:0000313" key="1">
    <source>
        <dbReference type="EMBL" id="GFR21926.1"/>
    </source>
</evidence>
<accession>A0A8X6LT26</accession>
<dbReference type="AlphaFoldDB" id="A0A8X6LT26"/>
<protein>
    <submittedName>
        <fullName evidence="1">Uncharacterized protein</fullName>
    </submittedName>
</protein>
<dbReference type="EMBL" id="BMAO01018210">
    <property type="protein sequence ID" value="GFR21926.1"/>
    <property type="molecule type" value="Genomic_DNA"/>
</dbReference>
<organism evidence="1 2">
    <name type="scientific">Trichonephila clavata</name>
    <name type="common">Joro spider</name>
    <name type="synonym">Nephila clavata</name>
    <dbReference type="NCBI Taxonomy" id="2740835"/>
    <lineage>
        <taxon>Eukaryota</taxon>
        <taxon>Metazoa</taxon>
        <taxon>Ecdysozoa</taxon>
        <taxon>Arthropoda</taxon>
        <taxon>Chelicerata</taxon>
        <taxon>Arachnida</taxon>
        <taxon>Araneae</taxon>
        <taxon>Araneomorphae</taxon>
        <taxon>Entelegynae</taxon>
        <taxon>Araneoidea</taxon>
        <taxon>Nephilidae</taxon>
        <taxon>Trichonephila</taxon>
    </lineage>
</organism>
<comment type="caution">
    <text evidence="1">The sequence shown here is derived from an EMBL/GenBank/DDBJ whole genome shotgun (WGS) entry which is preliminary data.</text>
</comment>
<keyword evidence="2" id="KW-1185">Reference proteome</keyword>
<proteinExistence type="predicted"/>
<evidence type="ECO:0000313" key="2">
    <source>
        <dbReference type="Proteomes" id="UP000887116"/>
    </source>
</evidence>
<gene>
    <name evidence="1" type="ORF">TNCT_343871</name>
</gene>
<reference evidence="1" key="1">
    <citation type="submission" date="2020-07" db="EMBL/GenBank/DDBJ databases">
        <title>Multicomponent nature underlies the extraordinary mechanical properties of spider dragline silk.</title>
        <authorList>
            <person name="Kono N."/>
            <person name="Nakamura H."/>
            <person name="Mori M."/>
            <person name="Yoshida Y."/>
            <person name="Ohtoshi R."/>
            <person name="Malay A.D."/>
            <person name="Moran D.A.P."/>
            <person name="Tomita M."/>
            <person name="Numata K."/>
            <person name="Arakawa K."/>
        </authorList>
    </citation>
    <scope>NUCLEOTIDE SEQUENCE</scope>
</reference>
<dbReference type="Proteomes" id="UP000887116">
    <property type="component" value="Unassembled WGS sequence"/>
</dbReference>
<name>A0A8X6LT26_TRICU</name>
<sequence length="120" mass="13739">MPPPLDPFIPLAKERTDLTQVVRKKEFSYSVLKAIYLESINTRYTQSDWFHVYTDGLRGDQDGSGGAGIFSELFTFYLNLGANATPFDGEVKAIRMTIQILLFRKEAFNSFLTPFLQYKL</sequence>
<dbReference type="OrthoDB" id="6434129at2759"/>